<keyword evidence="1" id="KW-1133">Transmembrane helix</keyword>
<evidence type="ECO:0000259" key="2">
    <source>
        <dbReference type="PROSITE" id="PS51746"/>
    </source>
</evidence>
<proteinExistence type="predicted"/>
<dbReference type="Proteomes" id="UP000235145">
    <property type="component" value="Unassembled WGS sequence"/>
</dbReference>
<sequence>MKDAGSTTSTAIIVDSCLLVANVGNSRVVICRGGKAYVVSRDHKQDQSDERIRIEDVGGFVTWVGTWRVGFVTWVGTWRVGGVLVVSPAFGDSLWLFIRKLNKKRLMGHLSFLYLLVMDFGMLSLMTKLVTMIKLMQSPKDVAMMLMHEAS</sequence>
<dbReference type="SUPFAM" id="SSF81606">
    <property type="entry name" value="PP2C-like"/>
    <property type="match status" value="1"/>
</dbReference>
<keyword evidence="1" id="KW-0812">Transmembrane</keyword>
<dbReference type="InterPro" id="IPR001932">
    <property type="entry name" value="PPM-type_phosphatase-like_dom"/>
</dbReference>
<protein>
    <recommendedName>
        <fullName evidence="2">PPM-type phosphatase domain-containing protein</fullName>
    </recommendedName>
</protein>
<dbReference type="EMBL" id="NBSK02000005">
    <property type="protein sequence ID" value="KAJ0207864.1"/>
    <property type="molecule type" value="Genomic_DNA"/>
</dbReference>
<gene>
    <name evidence="3" type="ORF">LSAT_V11C500266430</name>
</gene>
<dbReference type="Gramene" id="rna-gnl|WGS:NBSK|LSAT_5X104980_mrna">
    <property type="protein sequence ID" value="cds-PLY76604.1"/>
    <property type="gene ID" value="gene-LSAT_5X104980"/>
</dbReference>
<evidence type="ECO:0000256" key="1">
    <source>
        <dbReference type="SAM" id="Phobius"/>
    </source>
</evidence>
<dbReference type="InterPro" id="IPR015655">
    <property type="entry name" value="PP2C"/>
</dbReference>
<name>A0A9R1XCZ2_LACSA</name>
<dbReference type="Pfam" id="PF00481">
    <property type="entry name" value="PP2C"/>
    <property type="match status" value="1"/>
</dbReference>
<reference evidence="3 4" key="1">
    <citation type="journal article" date="2017" name="Nat. Commun.">
        <title>Genome assembly with in vitro proximity ligation data and whole-genome triplication in lettuce.</title>
        <authorList>
            <person name="Reyes-Chin-Wo S."/>
            <person name="Wang Z."/>
            <person name="Yang X."/>
            <person name="Kozik A."/>
            <person name="Arikit S."/>
            <person name="Song C."/>
            <person name="Xia L."/>
            <person name="Froenicke L."/>
            <person name="Lavelle D.O."/>
            <person name="Truco M.J."/>
            <person name="Xia R."/>
            <person name="Zhu S."/>
            <person name="Xu C."/>
            <person name="Xu H."/>
            <person name="Xu X."/>
            <person name="Cox K."/>
            <person name="Korf I."/>
            <person name="Meyers B.C."/>
            <person name="Michelmore R.W."/>
        </authorList>
    </citation>
    <scope>NUCLEOTIDE SEQUENCE [LARGE SCALE GENOMIC DNA]</scope>
    <source>
        <strain evidence="4">cv. Salinas</strain>
        <tissue evidence="3">Seedlings</tissue>
    </source>
</reference>
<dbReference type="Gene3D" id="3.60.40.10">
    <property type="entry name" value="PPM-type phosphatase domain"/>
    <property type="match status" value="1"/>
</dbReference>
<dbReference type="PROSITE" id="PS51746">
    <property type="entry name" value="PPM_2"/>
    <property type="match status" value="1"/>
</dbReference>
<feature type="transmembrane region" description="Helical" evidence="1">
    <location>
        <begin position="110"/>
        <end position="130"/>
    </location>
</feature>
<evidence type="ECO:0000313" key="3">
    <source>
        <dbReference type="EMBL" id="KAJ0207864.1"/>
    </source>
</evidence>
<feature type="domain" description="PPM-type phosphatase" evidence="2">
    <location>
        <begin position="1"/>
        <end position="151"/>
    </location>
</feature>
<dbReference type="CDD" id="cd00143">
    <property type="entry name" value="PP2Cc"/>
    <property type="match status" value="1"/>
</dbReference>
<keyword evidence="1" id="KW-0472">Membrane</keyword>
<feature type="transmembrane region" description="Helical" evidence="1">
    <location>
        <begin position="78"/>
        <end position="98"/>
    </location>
</feature>
<dbReference type="AlphaFoldDB" id="A0A9R1XCZ2"/>
<dbReference type="GO" id="GO:0004722">
    <property type="term" value="F:protein serine/threonine phosphatase activity"/>
    <property type="evidence" value="ECO:0007669"/>
    <property type="project" value="InterPro"/>
</dbReference>
<evidence type="ECO:0000313" key="4">
    <source>
        <dbReference type="Proteomes" id="UP000235145"/>
    </source>
</evidence>
<comment type="caution">
    <text evidence="3">The sequence shown here is derived from an EMBL/GenBank/DDBJ whole genome shotgun (WGS) entry which is preliminary data.</text>
</comment>
<dbReference type="InterPro" id="IPR036457">
    <property type="entry name" value="PPM-type-like_dom_sf"/>
</dbReference>
<dbReference type="PANTHER" id="PTHR47992">
    <property type="entry name" value="PROTEIN PHOSPHATASE"/>
    <property type="match status" value="1"/>
</dbReference>
<accession>A0A9R1XCZ2</accession>
<keyword evidence="4" id="KW-1185">Reference proteome</keyword>
<organism evidence="3 4">
    <name type="scientific">Lactuca sativa</name>
    <name type="common">Garden lettuce</name>
    <dbReference type="NCBI Taxonomy" id="4236"/>
    <lineage>
        <taxon>Eukaryota</taxon>
        <taxon>Viridiplantae</taxon>
        <taxon>Streptophyta</taxon>
        <taxon>Embryophyta</taxon>
        <taxon>Tracheophyta</taxon>
        <taxon>Spermatophyta</taxon>
        <taxon>Magnoliopsida</taxon>
        <taxon>eudicotyledons</taxon>
        <taxon>Gunneridae</taxon>
        <taxon>Pentapetalae</taxon>
        <taxon>asterids</taxon>
        <taxon>campanulids</taxon>
        <taxon>Asterales</taxon>
        <taxon>Asteraceae</taxon>
        <taxon>Cichorioideae</taxon>
        <taxon>Cichorieae</taxon>
        <taxon>Lactucinae</taxon>
        <taxon>Lactuca</taxon>
    </lineage>
</organism>